<reference evidence="4" key="1">
    <citation type="submission" date="2021-01" db="EMBL/GenBank/DDBJ databases">
        <authorList>
            <person name="Corre E."/>
            <person name="Pelletier E."/>
            <person name="Niang G."/>
            <person name="Scheremetjew M."/>
            <person name="Finn R."/>
            <person name="Kale V."/>
            <person name="Holt S."/>
            <person name="Cochrane G."/>
            <person name="Meng A."/>
            <person name="Brown T."/>
            <person name="Cohen L."/>
        </authorList>
    </citation>
    <scope>NUCLEOTIDE SEQUENCE</scope>
    <source>
        <strain evidence="4">Fehren 1</strain>
    </source>
</reference>
<keyword evidence="2" id="KW-0009">Actin-binding</keyword>
<accession>A0A7S3I351</accession>
<evidence type="ECO:0000313" key="4">
    <source>
        <dbReference type="EMBL" id="CAE0312405.1"/>
    </source>
</evidence>
<dbReference type="SUPFAM" id="SSF55753">
    <property type="entry name" value="Actin depolymerizing proteins"/>
    <property type="match status" value="1"/>
</dbReference>
<dbReference type="Gene3D" id="3.40.20.10">
    <property type="entry name" value="Severin"/>
    <property type="match status" value="1"/>
</dbReference>
<comment type="similarity">
    <text evidence="1">Belongs to the actin-binding proteins ADF family.</text>
</comment>
<feature type="domain" description="ADF-H" evidence="3">
    <location>
        <begin position="3"/>
        <end position="132"/>
    </location>
</feature>
<sequence length="133" mass="14520">MVSQGTVSDEVTQAFAKVSSRELRWVIAKVESSDIVLVASGARDSPLSELAAALGDEPAYVVYDFEGTREDGSGVMKTVFIAYAPDSCKSMQAKFAIQNFKASVKSKINCHKEMQINDKADLTEAEFRDAFNL</sequence>
<dbReference type="InterPro" id="IPR017904">
    <property type="entry name" value="ADF/Cofilin"/>
</dbReference>
<evidence type="ECO:0000256" key="2">
    <source>
        <dbReference type="ARBA" id="ARBA00023203"/>
    </source>
</evidence>
<dbReference type="PANTHER" id="PTHR11913">
    <property type="entry name" value="COFILIN-RELATED"/>
    <property type="match status" value="1"/>
</dbReference>
<dbReference type="InterPro" id="IPR002108">
    <property type="entry name" value="ADF-H"/>
</dbReference>
<dbReference type="SMART" id="SM00102">
    <property type="entry name" value="ADF"/>
    <property type="match status" value="1"/>
</dbReference>
<dbReference type="GO" id="GO:0003779">
    <property type="term" value="F:actin binding"/>
    <property type="evidence" value="ECO:0007669"/>
    <property type="project" value="UniProtKB-KW"/>
</dbReference>
<dbReference type="InterPro" id="IPR029006">
    <property type="entry name" value="ADF-H/Gelsolin-like_dom_sf"/>
</dbReference>
<dbReference type="EMBL" id="HBIE01023857">
    <property type="protein sequence ID" value="CAE0312405.1"/>
    <property type="molecule type" value="Transcribed_RNA"/>
</dbReference>
<dbReference type="AlphaFoldDB" id="A0A7S3I351"/>
<dbReference type="PROSITE" id="PS51263">
    <property type="entry name" value="ADF_H"/>
    <property type="match status" value="1"/>
</dbReference>
<evidence type="ECO:0000259" key="3">
    <source>
        <dbReference type="PROSITE" id="PS51263"/>
    </source>
</evidence>
<proteinExistence type="inferred from homology"/>
<dbReference type="GO" id="GO:0030042">
    <property type="term" value="P:actin filament depolymerization"/>
    <property type="evidence" value="ECO:0007669"/>
    <property type="project" value="InterPro"/>
</dbReference>
<gene>
    <name evidence="4" type="ORF">FEHR0123_LOCUS7326</name>
</gene>
<dbReference type="Pfam" id="PF00241">
    <property type="entry name" value="Cofilin_ADF"/>
    <property type="match status" value="1"/>
</dbReference>
<name>A0A7S3I351_9SPIT</name>
<protein>
    <recommendedName>
        <fullName evidence="3">ADF-H domain-containing protein</fullName>
    </recommendedName>
</protein>
<evidence type="ECO:0000256" key="1">
    <source>
        <dbReference type="ARBA" id="ARBA00006844"/>
    </source>
</evidence>
<organism evidence="4">
    <name type="scientific">Favella ehrenbergii</name>
    <dbReference type="NCBI Taxonomy" id="182087"/>
    <lineage>
        <taxon>Eukaryota</taxon>
        <taxon>Sar</taxon>
        <taxon>Alveolata</taxon>
        <taxon>Ciliophora</taxon>
        <taxon>Intramacronucleata</taxon>
        <taxon>Spirotrichea</taxon>
        <taxon>Choreotrichia</taxon>
        <taxon>Tintinnida</taxon>
        <taxon>Xystonellidae</taxon>
        <taxon>Favella</taxon>
    </lineage>
</organism>
<dbReference type="GO" id="GO:0015629">
    <property type="term" value="C:actin cytoskeleton"/>
    <property type="evidence" value="ECO:0007669"/>
    <property type="project" value="InterPro"/>
</dbReference>